<feature type="transmembrane region" description="Helical" evidence="8">
    <location>
        <begin position="25"/>
        <end position="46"/>
    </location>
</feature>
<keyword evidence="5 8" id="KW-0812">Transmembrane</keyword>
<feature type="transmembrane region" description="Helical" evidence="8">
    <location>
        <begin position="547"/>
        <end position="572"/>
    </location>
</feature>
<accession>A0ABT1LB90</accession>
<feature type="transmembrane region" description="Helical" evidence="8">
    <location>
        <begin position="226"/>
        <end position="248"/>
    </location>
</feature>
<dbReference type="PANTHER" id="PTHR43357:SF4">
    <property type="entry name" value="INNER MEMBRANE ABC TRANSPORTER PERMEASE PROTEIN YDCV"/>
    <property type="match status" value="1"/>
</dbReference>
<dbReference type="Proteomes" id="UP001205890">
    <property type="component" value="Unassembled WGS sequence"/>
</dbReference>
<evidence type="ECO:0000256" key="1">
    <source>
        <dbReference type="ARBA" id="ARBA00004429"/>
    </source>
</evidence>
<evidence type="ECO:0000256" key="3">
    <source>
        <dbReference type="ARBA" id="ARBA00022475"/>
    </source>
</evidence>
<feature type="transmembrane region" description="Helical" evidence="8">
    <location>
        <begin position="384"/>
        <end position="403"/>
    </location>
</feature>
<gene>
    <name evidence="10" type="ORF">NK718_09525</name>
</gene>
<feature type="transmembrane region" description="Helical" evidence="8">
    <location>
        <begin position="118"/>
        <end position="138"/>
    </location>
</feature>
<evidence type="ECO:0000256" key="6">
    <source>
        <dbReference type="ARBA" id="ARBA00022989"/>
    </source>
</evidence>
<evidence type="ECO:0000256" key="8">
    <source>
        <dbReference type="RuleBase" id="RU363032"/>
    </source>
</evidence>
<protein>
    <submittedName>
        <fullName evidence="10">Iron ABC transporter permease</fullName>
    </submittedName>
</protein>
<dbReference type="PANTHER" id="PTHR43357">
    <property type="entry name" value="INNER MEMBRANE ABC TRANSPORTER PERMEASE PROTEIN YDCV"/>
    <property type="match status" value="1"/>
</dbReference>
<feature type="transmembrane region" description="Helical" evidence="8">
    <location>
        <begin position="446"/>
        <end position="466"/>
    </location>
</feature>
<dbReference type="SUPFAM" id="SSF161098">
    <property type="entry name" value="MetI-like"/>
    <property type="match status" value="2"/>
</dbReference>
<feature type="domain" description="ABC transmembrane type-1" evidence="9">
    <location>
        <begin position="380"/>
        <end position="568"/>
    </location>
</feature>
<dbReference type="Pfam" id="PF00528">
    <property type="entry name" value="BPD_transp_1"/>
    <property type="match status" value="2"/>
</dbReference>
<dbReference type="CDD" id="cd06261">
    <property type="entry name" value="TM_PBP2"/>
    <property type="match status" value="2"/>
</dbReference>
<feature type="domain" description="ABC transmembrane type-1" evidence="9">
    <location>
        <begin position="80"/>
        <end position="293"/>
    </location>
</feature>
<dbReference type="InterPro" id="IPR035906">
    <property type="entry name" value="MetI-like_sf"/>
</dbReference>
<dbReference type="Gene3D" id="1.10.3720.10">
    <property type="entry name" value="MetI-like"/>
    <property type="match status" value="2"/>
</dbReference>
<dbReference type="InterPro" id="IPR000515">
    <property type="entry name" value="MetI-like"/>
</dbReference>
<feature type="transmembrane region" description="Helical" evidence="8">
    <location>
        <begin position="273"/>
        <end position="292"/>
    </location>
</feature>
<comment type="caution">
    <text evidence="10">The sequence shown here is derived from an EMBL/GenBank/DDBJ whole genome shotgun (WGS) entry which is preliminary data.</text>
</comment>
<comment type="similarity">
    <text evidence="8">Belongs to the binding-protein-dependent transport system permease family.</text>
</comment>
<feature type="transmembrane region" description="Helical" evidence="8">
    <location>
        <begin position="79"/>
        <end position="106"/>
    </location>
</feature>
<dbReference type="EMBL" id="JANCLU010000007">
    <property type="protein sequence ID" value="MCP8938752.1"/>
    <property type="molecule type" value="Genomic_DNA"/>
</dbReference>
<name>A0ABT1LB90_9HYPH</name>
<feature type="transmembrane region" description="Helical" evidence="8">
    <location>
        <begin position="325"/>
        <end position="350"/>
    </location>
</feature>
<evidence type="ECO:0000256" key="5">
    <source>
        <dbReference type="ARBA" id="ARBA00022692"/>
    </source>
</evidence>
<keyword evidence="2 8" id="KW-0813">Transport</keyword>
<evidence type="ECO:0000313" key="10">
    <source>
        <dbReference type="EMBL" id="MCP8938752.1"/>
    </source>
</evidence>
<reference evidence="10 11" key="1">
    <citation type="submission" date="2022-07" db="EMBL/GenBank/DDBJ databases">
        <authorList>
            <person name="Li W.-J."/>
            <person name="Deng Q.-Q."/>
        </authorList>
    </citation>
    <scope>NUCLEOTIDE SEQUENCE [LARGE SCALE GENOMIC DNA]</scope>
    <source>
        <strain evidence="10 11">SYSU M60028</strain>
    </source>
</reference>
<feature type="transmembrane region" description="Helical" evidence="8">
    <location>
        <begin position="167"/>
        <end position="188"/>
    </location>
</feature>
<keyword evidence="6 8" id="KW-1133">Transmembrane helix</keyword>
<comment type="subcellular location">
    <subcellularLocation>
        <location evidence="1">Cell inner membrane</location>
        <topology evidence="1">Multi-pass membrane protein</topology>
    </subcellularLocation>
    <subcellularLocation>
        <location evidence="8">Cell membrane</location>
        <topology evidence="8">Multi-pass membrane protein</topology>
    </subcellularLocation>
</comment>
<evidence type="ECO:0000256" key="7">
    <source>
        <dbReference type="ARBA" id="ARBA00023136"/>
    </source>
</evidence>
<evidence type="ECO:0000256" key="2">
    <source>
        <dbReference type="ARBA" id="ARBA00022448"/>
    </source>
</evidence>
<organism evidence="10 11">
    <name type="scientific">Alsobacter ponti</name>
    <dbReference type="NCBI Taxonomy" id="2962936"/>
    <lineage>
        <taxon>Bacteria</taxon>
        <taxon>Pseudomonadati</taxon>
        <taxon>Pseudomonadota</taxon>
        <taxon>Alphaproteobacteria</taxon>
        <taxon>Hyphomicrobiales</taxon>
        <taxon>Alsobacteraceae</taxon>
        <taxon>Alsobacter</taxon>
    </lineage>
</organism>
<feature type="transmembrane region" description="Helical" evidence="8">
    <location>
        <begin position="504"/>
        <end position="527"/>
    </location>
</feature>
<keyword evidence="11" id="KW-1185">Reference proteome</keyword>
<evidence type="ECO:0000256" key="4">
    <source>
        <dbReference type="ARBA" id="ARBA00022519"/>
    </source>
</evidence>
<keyword evidence="7 8" id="KW-0472">Membrane</keyword>
<keyword evidence="3" id="KW-1003">Cell membrane</keyword>
<feature type="transmembrane region" description="Helical" evidence="8">
    <location>
        <begin position="415"/>
        <end position="440"/>
    </location>
</feature>
<dbReference type="PROSITE" id="PS50928">
    <property type="entry name" value="ABC_TM1"/>
    <property type="match status" value="2"/>
</dbReference>
<sequence>MMTQVAVERRPATGMTAPRITGETVLWLVLAVFITVVTIVPLLYTIDSAFYQETPFGLSPRRSLTAIVNVYTSARYLSYLGAALLLAGIVTTIALAMGILMAFLVARTDIRGGRALDIVIIMPLFLSPFTGLIAWIVLGSENTGFVNALLGAGAARLGFDLGPVINIWSYAGIVWVMSLFFTPFAYLFTVNNLRAMDSSLEEAARMNGATPLQAIMKVTVPIMTPAFFAAGLLIFVLSAEVYTIPGIIGSTTGFTTLPWQIYIDSTVAPLHRAHAAAAGTVMLWITVGGVIIQRRITRVAERFVTVGGKGQRAKPIALGRWRAPALAFVLAYGFCAVLLPLVALLVFSLMKYSSVSFSADLFTTKHYVDLFSIGNTRLALQNTLMLGLLSGAVCMVAGTLISYMEMRRKTVLASIVAFIGVLPVAVPGLVYGIGLLWTYLRTPIYGTVWILLLAYIAKFIPYAIVVSRSGILQINRELEESARMSGASSLTALRRITMPILKPTLAAIFFFVMLMSIKELSASVLLASQRGPVLSVLTWSYMESGNFQFAAAVGVVQSMIMVALVVITRLAFRVNLEKALAKG</sequence>
<evidence type="ECO:0000313" key="11">
    <source>
        <dbReference type="Proteomes" id="UP001205890"/>
    </source>
</evidence>
<evidence type="ECO:0000259" key="9">
    <source>
        <dbReference type="PROSITE" id="PS50928"/>
    </source>
</evidence>
<keyword evidence="4" id="KW-0997">Cell inner membrane</keyword>
<proteinExistence type="inferred from homology"/>